<feature type="signal peptide" evidence="7">
    <location>
        <begin position="1"/>
        <end position="18"/>
    </location>
</feature>
<dbReference type="SUPFAM" id="SSF53850">
    <property type="entry name" value="Periplasmic binding protein-like II"/>
    <property type="match status" value="1"/>
</dbReference>
<dbReference type="GO" id="GO:0015276">
    <property type="term" value="F:ligand-gated monoatomic ion channel activity"/>
    <property type="evidence" value="ECO:0007669"/>
    <property type="project" value="InterPro"/>
</dbReference>
<sequence length="268" mass="29736">MKRILLLAMTFVFIFVLAACGSKDSGGDGKTLKVATDAAYAPFEYTEGDKIVGFDIDVINAVAEEAGYELNIVNTGWDPLFLELDNKTSDVGISAISITDDRKVDYDFTLPYFLSINKILVPEDSDIQSADDLLDKVVAVQGGTTGHEAVEKLLGEKHKNIKSFENNNLAIMELESGGAEAVVADNGVIEWYVKNNPDKKLKVVGDKNTFDPEYYGMMFPKGTKDLKVDFDKALEKIIENGTYEEIYSKWFVDKPDLETLKAQQESEK</sequence>
<dbReference type="SMART" id="SM00079">
    <property type="entry name" value="PBPe"/>
    <property type="match status" value="1"/>
</dbReference>
<evidence type="ECO:0000256" key="3">
    <source>
        <dbReference type="ARBA" id="ARBA00022729"/>
    </source>
</evidence>
<dbReference type="PROSITE" id="PS51257">
    <property type="entry name" value="PROKAR_LIPOPROTEIN"/>
    <property type="match status" value="1"/>
</dbReference>
<dbReference type="GO" id="GO:0016020">
    <property type="term" value="C:membrane"/>
    <property type="evidence" value="ECO:0007669"/>
    <property type="project" value="InterPro"/>
</dbReference>
<name>A0AAW5ECH0_9BACI</name>
<dbReference type="CDD" id="cd13624">
    <property type="entry name" value="PBP2_Arg_Lys_His"/>
    <property type="match status" value="1"/>
</dbReference>
<evidence type="ECO:0000256" key="5">
    <source>
        <dbReference type="ARBA" id="ARBA00023288"/>
    </source>
</evidence>
<evidence type="ECO:0000256" key="1">
    <source>
        <dbReference type="ARBA" id="ARBA00004196"/>
    </source>
</evidence>
<evidence type="ECO:0000256" key="4">
    <source>
        <dbReference type="ARBA" id="ARBA00023139"/>
    </source>
</evidence>
<dbReference type="Gene3D" id="3.40.190.10">
    <property type="entry name" value="Periplasmic binding protein-like II"/>
    <property type="match status" value="2"/>
</dbReference>
<keyword evidence="4" id="KW-0564">Palmitate</keyword>
<dbReference type="PANTHER" id="PTHR35936:SF17">
    <property type="entry name" value="ARGININE-BINDING EXTRACELLULAR PROTEIN ARTP"/>
    <property type="match status" value="1"/>
</dbReference>
<comment type="similarity">
    <text evidence="2 6">Belongs to the bacterial solute-binding protein 3 family.</text>
</comment>
<dbReference type="InterPro" id="IPR001320">
    <property type="entry name" value="Iontro_rcpt_C"/>
</dbReference>
<protein>
    <submittedName>
        <fullName evidence="10">Basic amino acid ABC transporter substrate-binding protein</fullName>
    </submittedName>
</protein>
<accession>A0AAW5ECH0</accession>
<organism evidence="10 11">
    <name type="scientific">Fredinandcohnia quinoae</name>
    <dbReference type="NCBI Taxonomy" id="2918902"/>
    <lineage>
        <taxon>Bacteria</taxon>
        <taxon>Bacillati</taxon>
        <taxon>Bacillota</taxon>
        <taxon>Bacilli</taxon>
        <taxon>Bacillales</taxon>
        <taxon>Bacillaceae</taxon>
        <taxon>Fredinandcohnia</taxon>
    </lineage>
</organism>
<evidence type="ECO:0000313" key="11">
    <source>
        <dbReference type="Proteomes" id="UP001431131"/>
    </source>
</evidence>
<evidence type="ECO:0000313" key="10">
    <source>
        <dbReference type="EMBL" id="MCH1626469.1"/>
    </source>
</evidence>
<dbReference type="GO" id="GO:0030313">
    <property type="term" value="C:cell envelope"/>
    <property type="evidence" value="ECO:0007669"/>
    <property type="project" value="UniProtKB-SubCell"/>
</dbReference>
<evidence type="ECO:0000256" key="2">
    <source>
        <dbReference type="ARBA" id="ARBA00010333"/>
    </source>
</evidence>
<evidence type="ECO:0000256" key="6">
    <source>
        <dbReference type="RuleBase" id="RU003744"/>
    </source>
</evidence>
<evidence type="ECO:0000259" key="9">
    <source>
        <dbReference type="SMART" id="SM00079"/>
    </source>
</evidence>
<dbReference type="Pfam" id="PF00497">
    <property type="entry name" value="SBP_bac_3"/>
    <property type="match status" value="1"/>
</dbReference>
<dbReference type="PROSITE" id="PS01039">
    <property type="entry name" value="SBP_BACTERIAL_3"/>
    <property type="match status" value="1"/>
</dbReference>
<dbReference type="InterPro" id="IPR018313">
    <property type="entry name" value="SBP_3_CS"/>
</dbReference>
<keyword evidence="5" id="KW-0449">Lipoprotein</keyword>
<feature type="chain" id="PRO_5043386251" evidence="7">
    <location>
        <begin position="19"/>
        <end position="268"/>
    </location>
</feature>
<gene>
    <name evidence="10" type="ORF">MJG50_14115</name>
</gene>
<dbReference type="AlphaFoldDB" id="A0AAW5ECH0"/>
<proteinExistence type="inferred from homology"/>
<dbReference type="Proteomes" id="UP001431131">
    <property type="component" value="Unassembled WGS sequence"/>
</dbReference>
<dbReference type="InterPro" id="IPR001638">
    <property type="entry name" value="Solute-binding_3/MltF_N"/>
</dbReference>
<reference evidence="10" key="1">
    <citation type="submission" date="2022-02" db="EMBL/GenBank/DDBJ databases">
        <title>Fredinandcohnia quinoae sp. nov. isolated from Chenopodium quinoa seeds.</title>
        <authorList>
            <person name="Saati-Santamaria Z."/>
            <person name="Flores-Felix J.D."/>
            <person name="Igual J.M."/>
            <person name="Velazquez E."/>
            <person name="Garcia-Fraile P."/>
            <person name="Martinez-Molina E."/>
        </authorList>
    </citation>
    <scope>NUCLEOTIDE SEQUENCE</scope>
    <source>
        <strain evidence="10">SECRCQ15</strain>
    </source>
</reference>
<evidence type="ECO:0000256" key="7">
    <source>
        <dbReference type="SAM" id="SignalP"/>
    </source>
</evidence>
<evidence type="ECO:0000259" key="8">
    <source>
        <dbReference type="SMART" id="SM00062"/>
    </source>
</evidence>
<feature type="domain" description="Solute-binding protein family 3/N-terminal" evidence="8">
    <location>
        <begin position="31"/>
        <end position="254"/>
    </location>
</feature>
<feature type="domain" description="Ionotropic glutamate receptor C-terminal" evidence="9">
    <location>
        <begin position="31"/>
        <end position="253"/>
    </location>
</feature>
<dbReference type="RefSeq" id="WP_240256389.1">
    <property type="nucleotide sequence ID" value="NZ_JAKTTI010000023.1"/>
</dbReference>
<keyword evidence="3 7" id="KW-0732">Signal</keyword>
<keyword evidence="11" id="KW-1185">Reference proteome</keyword>
<dbReference type="SMART" id="SM00062">
    <property type="entry name" value="PBPb"/>
    <property type="match status" value="1"/>
</dbReference>
<comment type="caution">
    <text evidence="10">The sequence shown here is derived from an EMBL/GenBank/DDBJ whole genome shotgun (WGS) entry which is preliminary data.</text>
</comment>
<dbReference type="PANTHER" id="PTHR35936">
    <property type="entry name" value="MEMBRANE-BOUND LYTIC MUREIN TRANSGLYCOSYLASE F"/>
    <property type="match status" value="1"/>
</dbReference>
<comment type="subcellular location">
    <subcellularLocation>
        <location evidence="1">Cell envelope</location>
    </subcellularLocation>
</comment>
<dbReference type="EMBL" id="JAKTTI010000023">
    <property type="protein sequence ID" value="MCH1626469.1"/>
    <property type="molecule type" value="Genomic_DNA"/>
</dbReference>